<dbReference type="PANTHER" id="PTHR43580">
    <property type="entry name" value="OXIDOREDUCTASE GLYR1-RELATED"/>
    <property type="match status" value="1"/>
</dbReference>
<dbReference type="EMBL" id="CP109441">
    <property type="protein sequence ID" value="WUV44105.1"/>
    <property type="molecule type" value="Genomic_DNA"/>
</dbReference>
<dbReference type="InterPro" id="IPR029154">
    <property type="entry name" value="HIBADH-like_NADP-bd"/>
</dbReference>
<dbReference type="InterPro" id="IPR002204">
    <property type="entry name" value="3-OH-isobutyrate_DH-rel_CS"/>
</dbReference>
<keyword evidence="2" id="KW-0560">Oxidoreductase</keyword>
<dbReference type="InterPro" id="IPR013328">
    <property type="entry name" value="6PGD_dom2"/>
</dbReference>
<comment type="similarity">
    <text evidence="1">Belongs to the HIBADH-related family.</text>
</comment>
<evidence type="ECO:0000313" key="6">
    <source>
        <dbReference type="EMBL" id="WUV44105.1"/>
    </source>
</evidence>
<feature type="domain" description="3-hydroxyisobutyrate dehydrogenase-like NAD-binding" evidence="5">
    <location>
        <begin position="166"/>
        <end position="285"/>
    </location>
</feature>
<keyword evidence="7" id="KW-1185">Reference proteome</keyword>
<evidence type="ECO:0000259" key="5">
    <source>
        <dbReference type="Pfam" id="PF14833"/>
    </source>
</evidence>
<dbReference type="Pfam" id="PF03446">
    <property type="entry name" value="NAD_binding_2"/>
    <property type="match status" value="1"/>
</dbReference>
<dbReference type="SUPFAM" id="SSF51735">
    <property type="entry name" value="NAD(P)-binding Rossmann-fold domains"/>
    <property type="match status" value="1"/>
</dbReference>
<feature type="domain" description="6-phosphogluconate dehydrogenase NADP-binding" evidence="4">
    <location>
        <begin position="5"/>
        <end position="160"/>
    </location>
</feature>
<dbReference type="RefSeq" id="WP_329406907.1">
    <property type="nucleotide sequence ID" value="NZ_CP109441.1"/>
</dbReference>
<dbReference type="PROSITE" id="PS00895">
    <property type="entry name" value="3_HYDROXYISOBUT_DH"/>
    <property type="match status" value="1"/>
</dbReference>
<dbReference type="PANTHER" id="PTHR43580:SF2">
    <property type="entry name" value="CYTOKINE-LIKE NUCLEAR FACTOR N-PAC"/>
    <property type="match status" value="1"/>
</dbReference>
<dbReference type="Gene3D" id="1.10.1040.10">
    <property type="entry name" value="N-(1-d-carboxylethyl)-l-norvaline Dehydrogenase, domain 2"/>
    <property type="match status" value="1"/>
</dbReference>
<dbReference type="Proteomes" id="UP001432062">
    <property type="component" value="Chromosome"/>
</dbReference>
<organism evidence="6 7">
    <name type="scientific">Nocardia vinacea</name>
    <dbReference type="NCBI Taxonomy" id="96468"/>
    <lineage>
        <taxon>Bacteria</taxon>
        <taxon>Bacillati</taxon>
        <taxon>Actinomycetota</taxon>
        <taxon>Actinomycetes</taxon>
        <taxon>Mycobacteriales</taxon>
        <taxon>Nocardiaceae</taxon>
        <taxon>Nocardia</taxon>
    </lineage>
</organism>
<reference evidence="6" key="1">
    <citation type="submission" date="2022-10" db="EMBL/GenBank/DDBJ databases">
        <title>The complete genomes of actinobacterial strains from the NBC collection.</title>
        <authorList>
            <person name="Joergensen T.S."/>
            <person name="Alvarez Arevalo M."/>
            <person name="Sterndorff E.B."/>
            <person name="Faurdal D."/>
            <person name="Vuksanovic O."/>
            <person name="Mourched A.-S."/>
            <person name="Charusanti P."/>
            <person name="Shaw S."/>
            <person name="Blin K."/>
            <person name="Weber T."/>
        </authorList>
    </citation>
    <scope>NUCLEOTIDE SEQUENCE</scope>
    <source>
        <strain evidence="6">NBC_01482</strain>
    </source>
</reference>
<dbReference type="PIRSF" id="PIRSF000103">
    <property type="entry name" value="HIBADH"/>
    <property type="match status" value="1"/>
</dbReference>
<dbReference type="Gene3D" id="3.40.50.720">
    <property type="entry name" value="NAD(P)-binding Rossmann-like Domain"/>
    <property type="match status" value="1"/>
</dbReference>
<dbReference type="InterPro" id="IPR006115">
    <property type="entry name" value="6PGDH_NADP-bd"/>
</dbReference>
<keyword evidence="3" id="KW-0520">NAD</keyword>
<dbReference type="InterPro" id="IPR015815">
    <property type="entry name" value="HIBADH-related"/>
</dbReference>
<proteinExistence type="inferred from homology"/>
<accession>A0ABZ1YQ68</accession>
<dbReference type="Pfam" id="PF14833">
    <property type="entry name" value="NAD_binding_11"/>
    <property type="match status" value="1"/>
</dbReference>
<dbReference type="InterPro" id="IPR008927">
    <property type="entry name" value="6-PGluconate_DH-like_C_sf"/>
</dbReference>
<sequence>MREPVGFIGLGGMGQPMALNLARTGTDLVVWNRSPARAEPLLALGAKLASSVDEVFARTRVVIVMLVNEEVTDDVLGRATSAFAERVPGHIVVSMGSAAPGYSRGLAAEIRAAGGRYVEAPVSGSRKPAEAGELVALLGGDRDTVAEVLPLLKPMCREAVLCGPVGSGLLMKLAVNHYLTTMLAGLAEAVHFATRNGLDLPSFQTAIETGPMACDVTRVKIPKLIDRDFSVQAATSDAYANTRLIADAARAAGVATPLLDLSSDLYGETVDRGYGRLDMVSVIEAIAARTKKAEL</sequence>
<evidence type="ECO:0000256" key="3">
    <source>
        <dbReference type="ARBA" id="ARBA00023027"/>
    </source>
</evidence>
<evidence type="ECO:0000256" key="1">
    <source>
        <dbReference type="ARBA" id="ARBA00009080"/>
    </source>
</evidence>
<name>A0ABZ1YQ68_9NOCA</name>
<dbReference type="InterPro" id="IPR051265">
    <property type="entry name" value="HIBADH-related_NP60_sf"/>
</dbReference>
<gene>
    <name evidence="6" type="ORF">OG563_33715</name>
</gene>
<evidence type="ECO:0000313" key="7">
    <source>
        <dbReference type="Proteomes" id="UP001432062"/>
    </source>
</evidence>
<dbReference type="SUPFAM" id="SSF48179">
    <property type="entry name" value="6-phosphogluconate dehydrogenase C-terminal domain-like"/>
    <property type="match status" value="1"/>
</dbReference>
<dbReference type="InterPro" id="IPR036291">
    <property type="entry name" value="NAD(P)-bd_dom_sf"/>
</dbReference>
<evidence type="ECO:0000256" key="2">
    <source>
        <dbReference type="ARBA" id="ARBA00023002"/>
    </source>
</evidence>
<protein>
    <submittedName>
        <fullName evidence="6">NAD(P)-dependent oxidoreductase</fullName>
    </submittedName>
</protein>
<evidence type="ECO:0000259" key="4">
    <source>
        <dbReference type="Pfam" id="PF03446"/>
    </source>
</evidence>